<gene>
    <name evidence="2" type="ORF">ACFOHL_17290</name>
</gene>
<organism evidence="2 3">
    <name type="scientific">Agaribacter flavus</name>
    <dbReference type="NCBI Taxonomy" id="1902781"/>
    <lineage>
        <taxon>Bacteria</taxon>
        <taxon>Pseudomonadati</taxon>
        <taxon>Pseudomonadota</taxon>
        <taxon>Gammaproteobacteria</taxon>
        <taxon>Alteromonadales</taxon>
        <taxon>Alteromonadaceae</taxon>
        <taxon>Agaribacter</taxon>
    </lineage>
</organism>
<sequence>MNPLDQLADIQTPDSVAWWPLALGYWLVILLTLMLVTVASLYIFKRTKQRRARNVAIRQIQALDENAPNFALSIQHIVKLTVQAYLPDKPVSAWHSKQWKSVLAAGKLSKSAPDIVDTLYQLHTSLYSNSSAGLGEPAQIKKAAILWLKTELPALASSSRLGDMHNV</sequence>
<accession>A0ABV7FVC5</accession>
<reference evidence="3" key="1">
    <citation type="journal article" date="2019" name="Int. J. Syst. Evol. Microbiol.">
        <title>The Global Catalogue of Microorganisms (GCM) 10K type strain sequencing project: providing services to taxonomists for standard genome sequencing and annotation.</title>
        <authorList>
            <consortium name="The Broad Institute Genomics Platform"/>
            <consortium name="The Broad Institute Genome Sequencing Center for Infectious Disease"/>
            <person name="Wu L."/>
            <person name="Ma J."/>
        </authorList>
    </citation>
    <scope>NUCLEOTIDE SEQUENCE [LARGE SCALE GENOMIC DNA]</scope>
    <source>
        <strain evidence="3">KCTC 52473</strain>
    </source>
</reference>
<proteinExistence type="predicted"/>
<protein>
    <submittedName>
        <fullName evidence="2">DUF4381 domain-containing protein</fullName>
    </submittedName>
</protein>
<keyword evidence="1" id="KW-0812">Transmembrane</keyword>
<dbReference type="InterPro" id="IPR025489">
    <property type="entry name" value="DUF4381"/>
</dbReference>
<keyword evidence="1" id="KW-0472">Membrane</keyword>
<comment type="caution">
    <text evidence="2">The sequence shown here is derived from an EMBL/GenBank/DDBJ whole genome shotgun (WGS) entry which is preliminary data.</text>
</comment>
<dbReference type="Pfam" id="PF14316">
    <property type="entry name" value="DUF4381"/>
    <property type="match status" value="1"/>
</dbReference>
<keyword evidence="3" id="KW-1185">Reference proteome</keyword>
<name>A0ABV7FVC5_9ALTE</name>
<dbReference type="Proteomes" id="UP001595478">
    <property type="component" value="Unassembled WGS sequence"/>
</dbReference>
<dbReference type="EMBL" id="JBHRSW010000050">
    <property type="protein sequence ID" value="MFC3123376.1"/>
    <property type="molecule type" value="Genomic_DNA"/>
</dbReference>
<dbReference type="RefSeq" id="WP_376921496.1">
    <property type="nucleotide sequence ID" value="NZ_JBHRSW010000050.1"/>
</dbReference>
<feature type="transmembrane region" description="Helical" evidence="1">
    <location>
        <begin position="23"/>
        <end position="44"/>
    </location>
</feature>
<evidence type="ECO:0000256" key="1">
    <source>
        <dbReference type="SAM" id="Phobius"/>
    </source>
</evidence>
<evidence type="ECO:0000313" key="2">
    <source>
        <dbReference type="EMBL" id="MFC3123376.1"/>
    </source>
</evidence>
<keyword evidence="1" id="KW-1133">Transmembrane helix</keyword>
<evidence type="ECO:0000313" key="3">
    <source>
        <dbReference type="Proteomes" id="UP001595478"/>
    </source>
</evidence>